<evidence type="ECO:0000313" key="3">
    <source>
        <dbReference type="Proteomes" id="UP000652176"/>
    </source>
</evidence>
<keyword evidence="3" id="KW-1185">Reference proteome</keyword>
<reference evidence="2 3" key="1">
    <citation type="submission" date="2020-09" db="EMBL/GenBank/DDBJ databases">
        <title>Methylomonas albis sp. nov. and Methylomonas fluvii sp. nov.: Two cold-adapted methanotrophs from the River Elbe and an amended description of Methylovulum psychrotolerans strain Eb1.</title>
        <authorList>
            <person name="Bussmann I.K."/>
            <person name="Klings K.-W."/>
            <person name="Warnstedt J."/>
            <person name="Hoppert M."/>
            <person name="Saborowski A."/>
            <person name="Horn F."/>
            <person name="Liebner S."/>
        </authorList>
    </citation>
    <scope>NUCLEOTIDE SEQUENCE [LARGE SCALE GENOMIC DNA]</scope>
    <source>
        <strain evidence="2 3">EbA</strain>
    </source>
</reference>
<sequence length="155" mass="17797">MAKLQNPNRAKIHRSYSVEEIAMLYSVHKNTVRQWIKSGLPMIDQNRPILISGADLRLYWQNKRVSRKSKCQPYEIYCVRCRIPQRPAGNMADFEPRNGDTGRLIGLCPDCGGIINKFIKGTRLDAIRGQLDITHTKTLEHINDSFKPLVNSDFN</sequence>
<dbReference type="Pfam" id="PF12728">
    <property type="entry name" value="HTH_17"/>
    <property type="match status" value="1"/>
</dbReference>
<dbReference type="InterPro" id="IPR009061">
    <property type="entry name" value="DNA-bd_dom_put_sf"/>
</dbReference>
<comment type="caution">
    <text evidence="2">The sequence shown here is derived from an EMBL/GenBank/DDBJ whole genome shotgun (WGS) entry which is preliminary data.</text>
</comment>
<organism evidence="2 3">
    <name type="scientific">Methylomonas albis</name>
    <dbReference type="NCBI Taxonomy" id="1854563"/>
    <lineage>
        <taxon>Bacteria</taxon>
        <taxon>Pseudomonadati</taxon>
        <taxon>Pseudomonadota</taxon>
        <taxon>Gammaproteobacteria</taxon>
        <taxon>Methylococcales</taxon>
        <taxon>Methylococcaceae</taxon>
        <taxon>Methylomonas</taxon>
    </lineage>
</organism>
<accession>A0ABR9D402</accession>
<evidence type="ECO:0000259" key="1">
    <source>
        <dbReference type="Pfam" id="PF12728"/>
    </source>
</evidence>
<dbReference type="EMBL" id="JACXSS010000001">
    <property type="protein sequence ID" value="MBD9357844.1"/>
    <property type="molecule type" value="Genomic_DNA"/>
</dbReference>
<protein>
    <submittedName>
        <fullName evidence="2">Helix-turn-helix domain-containing protein</fullName>
    </submittedName>
</protein>
<name>A0ABR9D402_9GAMM</name>
<dbReference type="Proteomes" id="UP000652176">
    <property type="component" value="Unassembled WGS sequence"/>
</dbReference>
<dbReference type="InterPro" id="IPR041657">
    <property type="entry name" value="HTH_17"/>
</dbReference>
<dbReference type="RefSeq" id="WP_192376095.1">
    <property type="nucleotide sequence ID" value="NZ_CAJHIV010000001.1"/>
</dbReference>
<dbReference type="SUPFAM" id="SSF46955">
    <property type="entry name" value="Putative DNA-binding domain"/>
    <property type="match status" value="1"/>
</dbReference>
<proteinExistence type="predicted"/>
<feature type="domain" description="Helix-turn-helix" evidence="1">
    <location>
        <begin position="16"/>
        <end position="63"/>
    </location>
</feature>
<evidence type="ECO:0000313" key="2">
    <source>
        <dbReference type="EMBL" id="MBD9357844.1"/>
    </source>
</evidence>
<gene>
    <name evidence="2" type="ORF">IE877_18550</name>
</gene>